<gene>
    <name evidence="2" type="ORF">ALC62_02971</name>
</gene>
<feature type="region of interest" description="Disordered" evidence="1">
    <location>
        <begin position="77"/>
        <end position="165"/>
    </location>
</feature>
<feature type="compositionally biased region" description="Basic and acidic residues" evidence="1">
    <location>
        <begin position="384"/>
        <end position="399"/>
    </location>
</feature>
<evidence type="ECO:0000313" key="2">
    <source>
        <dbReference type="EMBL" id="KYN06088.1"/>
    </source>
</evidence>
<dbReference type="PANTHER" id="PTHR47326">
    <property type="entry name" value="TRANSPOSABLE ELEMENT TC3 TRANSPOSASE-LIKE PROTEIN"/>
    <property type="match status" value="1"/>
</dbReference>
<dbReference type="PANTHER" id="PTHR47326:SF1">
    <property type="entry name" value="HTH PSQ-TYPE DOMAIN-CONTAINING PROTEIN"/>
    <property type="match status" value="1"/>
</dbReference>
<feature type="compositionally biased region" description="Basic and acidic residues" evidence="1">
    <location>
        <begin position="284"/>
        <end position="293"/>
    </location>
</feature>
<proteinExistence type="predicted"/>
<feature type="region of interest" description="Disordered" evidence="1">
    <location>
        <begin position="367"/>
        <end position="405"/>
    </location>
</feature>
<keyword evidence="3" id="KW-1185">Reference proteome</keyword>
<feature type="compositionally biased region" description="Low complexity" evidence="1">
    <location>
        <begin position="118"/>
        <end position="162"/>
    </location>
</feature>
<feature type="region of interest" description="Disordered" evidence="1">
    <location>
        <begin position="177"/>
        <end position="200"/>
    </location>
</feature>
<sequence length="496" mass="52482">MADPREHNFLYPLPTQVQCKHCFGVAGAASRGVFSDTAHLAKHLKKCHAGDFISYACSRCSFKGVSRYPLKSVKAHYEQSHKSPARNAPATPPSTSSVEARSPSLSPSFAAVTAGTSRGTMTSTAARGTAASRAAPNRTTATTAARQSGDAAATRMPPATAAVSGPRVVSVNITRIPPAQPLSLPPTTRGSPSGGYVSPATSLPTTLTTCTVTTTTCGGSIPSTGFAGGRGRHSTSPSLPLNFLPTIGEEISSPCVAATFSPTGGYQGSPRMSPRPPTSAPERGQQEQRRQEGAARPSLSPVVEGDNQWGGMWTVSVGRRARRRRLNAITGSPPSSPESPPIASNIVSPTSAAPLSALIVASMDAHNRTMNLDRTPSPTQRPIGAERRRETSLEDHAGGDNRYGTGNEVGAVHSSAPLYARGLLAQCRRNVLFPDRILWTDEATFTPNGVFNSRNNLYWAEENPHIIRQGAFQYRWSINVWAGVVANRIVSIVIDL</sequence>
<evidence type="ECO:0000313" key="3">
    <source>
        <dbReference type="Proteomes" id="UP000078542"/>
    </source>
</evidence>
<feature type="compositionally biased region" description="Polar residues" evidence="1">
    <location>
        <begin position="368"/>
        <end position="380"/>
    </location>
</feature>
<accession>A0A151IMH1</accession>
<feature type="compositionally biased region" description="Polar residues" evidence="1">
    <location>
        <begin position="93"/>
        <end position="107"/>
    </location>
</feature>
<feature type="region of interest" description="Disordered" evidence="1">
    <location>
        <begin position="328"/>
        <end position="348"/>
    </location>
</feature>
<feature type="region of interest" description="Disordered" evidence="1">
    <location>
        <begin position="256"/>
        <end position="310"/>
    </location>
</feature>
<dbReference type="EMBL" id="KQ977052">
    <property type="protein sequence ID" value="KYN06088.1"/>
    <property type="molecule type" value="Genomic_DNA"/>
</dbReference>
<organism evidence="2 3">
    <name type="scientific">Cyphomyrmex costatus</name>
    <dbReference type="NCBI Taxonomy" id="456900"/>
    <lineage>
        <taxon>Eukaryota</taxon>
        <taxon>Metazoa</taxon>
        <taxon>Ecdysozoa</taxon>
        <taxon>Arthropoda</taxon>
        <taxon>Hexapoda</taxon>
        <taxon>Insecta</taxon>
        <taxon>Pterygota</taxon>
        <taxon>Neoptera</taxon>
        <taxon>Endopterygota</taxon>
        <taxon>Hymenoptera</taxon>
        <taxon>Apocrita</taxon>
        <taxon>Aculeata</taxon>
        <taxon>Formicoidea</taxon>
        <taxon>Formicidae</taxon>
        <taxon>Myrmicinae</taxon>
        <taxon>Cyphomyrmex</taxon>
    </lineage>
</organism>
<dbReference type="STRING" id="456900.A0A151IMH1"/>
<dbReference type="Proteomes" id="UP000078542">
    <property type="component" value="Unassembled WGS sequence"/>
</dbReference>
<evidence type="ECO:0000256" key="1">
    <source>
        <dbReference type="SAM" id="MobiDB-lite"/>
    </source>
</evidence>
<dbReference type="AlphaFoldDB" id="A0A151IMH1"/>
<protein>
    <submittedName>
        <fullName evidence="2">Uncharacterized protein</fullName>
    </submittedName>
</protein>
<reference evidence="2 3" key="1">
    <citation type="submission" date="2016-03" db="EMBL/GenBank/DDBJ databases">
        <title>Cyphomyrmex costatus WGS genome.</title>
        <authorList>
            <person name="Nygaard S."/>
            <person name="Hu H."/>
            <person name="Boomsma J."/>
            <person name="Zhang G."/>
        </authorList>
    </citation>
    <scope>NUCLEOTIDE SEQUENCE [LARGE SCALE GENOMIC DNA]</scope>
    <source>
        <strain evidence="2">MS0001</strain>
        <tissue evidence="2">Whole body</tissue>
    </source>
</reference>
<name>A0A151IMH1_9HYME</name>